<dbReference type="Gene3D" id="3.40.50.620">
    <property type="entry name" value="HUPs"/>
    <property type="match status" value="2"/>
</dbReference>
<dbReference type="Gene3D" id="3.40.50.1220">
    <property type="entry name" value="TPP-binding domain"/>
    <property type="match status" value="1"/>
</dbReference>
<evidence type="ECO:0000313" key="6">
    <source>
        <dbReference type="EMBL" id="RJL26597.1"/>
    </source>
</evidence>
<comment type="subunit">
    <text evidence="3">Heterodimer of an alpha and a beta subunit.</text>
</comment>
<evidence type="ECO:0000256" key="3">
    <source>
        <dbReference type="ARBA" id="ARBA00011355"/>
    </source>
</evidence>
<dbReference type="InterPro" id="IPR029035">
    <property type="entry name" value="DHS-like_NAD/FAD-binding_dom"/>
</dbReference>
<gene>
    <name evidence="6" type="ORF">D5H75_26855</name>
</gene>
<dbReference type="InterPro" id="IPR014730">
    <property type="entry name" value="ETF_a/b_N"/>
</dbReference>
<evidence type="ECO:0000256" key="4">
    <source>
        <dbReference type="ARBA" id="ARBA00025649"/>
    </source>
</evidence>
<comment type="caution">
    <text evidence="6">The sequence shown here is derived from an EMBL/GenBank/DDBJ whole genome shotgun (WGS) entry which is preliminary data.</text>
</comment>
<organism evidence="6 7">
    <name type="scientific">Bailinhaonella thermotolerans</name>
    <dbReference type="NCBI Taxonomy" id="1070861"/>
    <lineage>
        <taxon>Bacteria</taxon>
        <taxon>Bacillati</taxon>
        <taxon>Actinomycetota</taxon>
        <taxon>Actinomycetes</taxon>
        <taxon>Streptosporangiales</taxon>
        <taxon>Streptosporangiaceae</taxon>
        <taxon>Bailinhaonella</taxon>
    </lineage>
</organism>
<comment type="cofactor">
    <cofactor evidence="1">
        <name>FAD</name>
        <dbReference type="ChEBI" id="CHEBI:57692"/>
    </cofactor>
</comment>
<dbReference type="InterPro" id="IPR014731">
    <property type="entry name" value="ETF_asu_C"/>
</dbReference>
<dbReference type="EMBL" id="QZEY01000012">
    <property type="protein sequence ID" value="RJL26597.1"/>
    <property type="molecule type" value="Genomic_DNA"/>
</dbReference>
<comment type="function">
    <text evidence="4">The electron transfer flavoprotein serves as a specific electron acceptor for other dehydrogenases. It transfers the electrons to the main respiratory chain via ETF-ubiquinone oxidoreductase (ETF dehydrogenase).</text>
</comment>
<dbReference type="InterPro" id="IPR014729">
    <property type="entry name" value="Rossmann-like_a/b/a_fold"/>
</dbReference>
<evidence type="ECO:0000256" key="2">
    <source>
        <dbReference type="ARBA" id="ARBA00005817"/>
    </source>
</evidence>
<dbReference type="AlphaFoldDB" id="A0A3A4AJ09"/>
<proteinExistence type="inferred from homology"/>
<dbReference type="GO" id="GO:0033539">
    <property type="term" value="P:fatty acid beta-oxidation using acyl-CoA dehydrogenase"/>
    <property type="evidence" value="ECO:0007669"/>
    <property type="project" value="TreeGrafter"/>
</dbReference>
<keyword evidence="7" id="KW-1185">Reference proteome</keyword>
<dbReference type="SUPFAM" id="SSF52402">
    <property type="entry name" value="Adenine nucleotide alpha hydrolases-like"/>
    <property type="match status" value="2"/>
</dbReference>
<dbReference type="Pfam" id="PF01012">
    <property type="entry name" value="ETF"/>
    <property type="match status" value="2"/>
</dbReference>
<dbReference type="OrthoDB" id="9781325at2"/>
<name>A0A3A4AJ09_9ACTN</name>
<protein>
    <recommendedName>
        <fullName evidence="5">Electron transfer flavoprotein alpha/beta-subunit N-terminal domain-containing protein</fullName>
    </recommendedName>
</protein>
<sequence>MRIAVLVKQVPRFEELRLGPDGRLLRAGLPLEMNPYCRRAVAKGAELARGSGGRCTVFTLGPPEAEEVLREAVAWGADAGVLITDPAFAGSDTLATARALAAALRRAGPFDLVIAGLNSVDADTGQVGPQLAELLGLPFLSGVRELAVDGVRLSARCERDDGYLHARVALPAVISAAERLCDPCKVPPERRAVAGDRITRLSAADLGPGPWGQAGSPTRVGEIRLLDVPRRRLRLTGPVRDQVRTAVALLTESGALNGRRPAVPAVALDTGGDLGLGLPPAGSAEAGGAEEAAGAEPVVAVVAEPGRERLTRELLGGAAALGRAVLITAEETDAEAAWAWGAGEVVELRPAPTPEDVVDGVTAWARQAAPWAVLVPATSWGREVAARAAVRLGAGLTGDAIELDRRDGRLVCWKPAFGGGLVAAVTADSPVQMATVRPGVLRPAGPRAGGRAERRVHRVKARPRVTVERRICEDDPGRLAMARAVVGVGQGVDPARYGELTPLLDLLGAELAGTRKVTDKGWLPRSRQIGITGRAVSPDLYLVLGSSGRFNHVAGIRGARFVIAVNADPAAEVFDVADVGVVGDWAEAVRHLVEELRSRG</sequence>
<dbReference type="SMART" id="SM00893">
    <property type="entry name" value="ETF"/>
    <property type="match status" value="2"/>
</dbReference>
<comment type="similarity">
    <text evidence="2">Belongs to the ETF alpha-subunit/FixB family.</text>
</comment>
<dbReference type="GO" id="GO:0009055">
    <property type="term" value="F:electron transfer activity"/>
    <property type="evidence" value="ECO:0007669"/>
    <property type="project" value="InterPro"/>
</dbReference>
<dbReference type="Proteomes" id="UP000265768">
    <property type="component" value="Unassembled WGS sequence"/>
</dbReference>
<dbReference type="SUPFAM" id="SSF52467">
    <property type="entry name" value="DHS-like NAD/FAD-binding domain"/>
    <property type="match status" value="1"/>
</dbReference>
<evidence type="ECO:0000313" key="7">
    <source>
        <dbReference type="Proteomes" id="UP000265768"/>
    </source>
</evidence>
<reference evidence="6 7" key="1">
    <citation type="submission" date="2018-09" db="EMBL/GenBank/DDBJ databases">
        <title>YIM 75507 draft genome.</title>
        <authorList>
            <person name="Tang S."/>
            <person name="Feng Y."/>
        </authorList>
    </citation>
    <scope>NUCLEOTIDE SEQUENCE [LARGE SCALE GENOMIC DNA]</scope>
    <source>
        <strain evidence="6 7">YIM 75507</strain>
    </source>
</reference>
<dbReference type="GO" id="GO:0050660">
    <property type="term" value="F:flavin adenine dinucleotide binding"/>
    <property type="evidence" value="ECO:0007669"/>
    <property type="project" value="InterPro"/>
</dbReference>
<accession>A0A3A4AJ09</accession>
<dbReference type="InterPro" id="IPR001308">
    <property type="entry name" value="ETF_a/FixB"/>
</dbReference>
<dbReference type="RefSeq" id="WP_119929328.1">
    <property type="nucleotide sequence ID" value="NZ_QZEY01000012.1"/>
</dbReference>
<dbReference type="PANTHER" id="PTHR43153:SF1">
    <property type="entry name" value="ELECTRON TRANSFER FLAVOPROTEIN SUBUNIT ALPHA, MITOCHONDRIAL"/>
    <property type="match status" value="1"/>
</dbReference>
<feature type="domain" description="Electron transfer flavoprotein alpha/beta-subunit N-terminal" evidence="5">
    <location>
        <begin position="298"/>
        <end position="479"/>
    </location>
</feature>
<evidence type="ECO:0000256" key="1">
    <source>
        <dbReference type="ARBA" id="ARBA00001974"/>
    </source>
</evidence>
<dbReference type="PANTHER" id="PTHR43153">
    <property type="entry name" value="ELECTRON TRANSFER FLAVOPROTEIN ALPHA"/>
    <property type="match status" value="1"/>
</dbReference>
<evidence type="ECO:0000259" key="5">
    <source>
        <dbReference type="SMART" id="SM00893"/>
    </source>
</evidence>
<feature type="domain" description="Electron transfer flavoprotein alpha/beta-subunit N-terminal" evidence="5">
    <location>
        <begin position="21"/>
        <end position="210"/>
    </location>
</feature>
<dbReference type="Pfam" id="PF00766">
    <property type="entry name" value="ETF_alpha"/>
    <property type="match status" value="1"/>
</dbReference>